<evidence type="ECO:0000313" key="2">
    <source>
        <dbReference type="Proteomes" id="UP000031666"/>
    </source>
</evidence>
<organism evidence="1 2">
    <name type="scientific">Vibrio ishigakensis</name>
    <dbReference type="NCBI Taxonomy" id="1481914"/>
    <lineage>
        <taxon>Bacteria</taxon>
        <taxon>Pseudomonadati</taxon>
        <taxon>Pseudomonadota</taxon>
        <taxon>Gammaproteobacteria</taxon>
        <taxon>Vibrionales</taxon>
        <taxon>Vibrionaceae</taxon>
        <taxon>Vibrio</taxon>
    </lineage>
</organism>
<dbReference type="EMBL" id="BBSC01000003">
    <property type="protein sequence ID" value="GAM74885.1"/>
    <property type="molecule type" value="Genomic_DNA"/>
</dbReference>
<evidence type="ECO:0000313" key="1">
    <source>
        <dbReference type="EMBL" id="GAM74885.1"/>
    </source>
</evidence>
<gene>
    <name evidence="1" type="ORF">JCM19241_1228</name>
</gene>
<dbReference type="AlphaFoldDB" id="A0A0B8Q5J9"/>
<comment type="caution">
    <text evidence="1">The sequence shown here is derived from an EMBL/GenBank/DDBJ whole genome shotgun (WGS) entry which is preliminary data.</text>
</comment>
<accession>A0A0B8Q5J9</accession>
<proteinExistence type="predicted"/>
<dbReference type="Proteomes" id="UP000031666">
    <property type="component" value="Unassembled WGS sequence"/>
</dbReference>
<sequence>MALVTITIDTGNNQSFESDEDYLLLQQKVGRNLILFQHLEKLIKLISSRREVTIRDSSEFEEVNNKLNNKYYTSTFGQVLSDYEKIYVSSEKEPQEPKEIEGDFLVSTKLSIETPEWYRTERLSSLKLLLEERNELVHHLLETLDRTSSASCKTISTTLDEQQLRIRTEIKSALELLDRFAFLGSTMARKEVLEEFRRITKLSEYGLFDLLSEFNLSHSDEERWSCLSSASHYVKQSAPDVWTEFKSQAQNASLKKEMKESGLFDFTSVTTSKGGTRQLYRMTHHK</sequence>
<name>A0A0B8Q5J9_9VIBR</name>
<dbReference type="STRING" id="1481914.JCM19241_1228"/>
<reference evidence="1 2" key="1">
    <citation type="submission" date="2015-01" db="EMBL/GenBank/DDBJ databases">
        <title>Vibrio sp. C94 JCM 19241 whole genome shotgun sequence.</title>
        <authorList>
            <person name="Sawabe T."/>
            <person name="Meirelles P."/>
            <person name="Feng G."/>
            <person name="Sayaka M."/>
            <person name="Hattori M."/>
            <person name="Ohkuma M."/>
        </authorList>
    </citation>
    <scope>NUCLEOTIDE SEQUENCE [LARGE SCALE GENOMIC DNA]</scope>
    <source>
        <strain evidence="2">JCM 19241</strain>
    </source>
</reference>
<protein>
    <submittedName>
        <fullName evidence="1">Uncharacterized protein</fullName>
    </submittedName>
</protein>
<reference evidence="1 2" key="2">
    <citation type="submission" date="2015-01" db="EMBL/GenBank/DDBJ databases">
        <authorList>
            <consortium name="NBRP consortium"/>
            <person name="Sawabe T."/>
            <person name="Meirelles P."/>
            <person name="Feng G."/>
            <person name="Sayaka M."/>
            <person name="Hattori M."/>
            <person name="Ohkuma M."/>
        </authorList>
    </citation>
    <scope>NUCLEOTIDE SEQUENCE [LARGE SCALE GENOMIC DNA]</scope>
    <source>
        <strain evidence="2">JCM 19241</strain>
    </source>
</reference>